<dbReference type="InterPro" id="IPR021561">
    <property type="entry name" value="AbiEi_3"/>
</dbReference>
<dbReference type="Proteomes" id="UP000298216">
    <property type="component" value="Unassembled WGS sequence"/>
</dbReference>
<sequence length="280" mass="31691">MSVQMLGKLNKLERILPEGLLVDSGWMNENGYPNSLRAKYVASGRLERTARRVYRRPRGTLDWPVAVLSLQALLDYSIVVGGRTALELQGYAHYLPATRKEVHLYGDETPPTWLTDLPLDVAFKYHPSQKLFRSARYFEVARLGEDSSETGLLADWARAAVVDTPLGHWQWPLRQSTPERAILELLDELPDHESFDQADQLMGALATLSPRRLQRLLEDCVSVKVKRLFFYFADRHGHAWLKALDRDAIDLGSGNRVLAKGGRLDPTYKITVPRSLDAGQ</sequence>
<dbReference type="OrthoDB" id="1550938at2"/>
<evidence type="ECO:0000313" key="2">
    <source>
        <dbReference type="EMBL" id="TFW14685.1"/>
    </source>
</evidence>
<evidence type="ECO:0000313" key="3">
    <source>
        <dbReference type="Proteomes" id="UP000298216"/>
    </source>
</evidence>
<accession>A0A4Y9S481</accession>
<dbReference type="Pfam" id="PF17194">
    <property type="entry name" value="AbiEi_3_N"/>
    <property type="match status" value="1"/>
</dbReference>
<gene>
    <name evidence="2" type="ORF">EGY25_05720</name>
</gene>
<dbReference type="Pfam" id="PF11459">
    <property type="entry name" value="AbiEi_3"/>
    <property type="match status" value="1"/>
</dbReference>
<dbReference type="AlphaFoldDB" id="A0A4Y9S481"/>
<name>A0A4Y9S481_9CAUL</name>
<feature type="domain" description="Transcriptional regulator AbiEi antitoxin N-terminal" evidence="1">
    <location>
        <begin position="8"/>
        <end position="95"/>
    </location>
</feature>
<keyword evidence="3" id="KW-1185">Reference proteome</keyword>
<protein>
    <recommendedName>
        <fullName evidence="1">Transcriptional regulator AbiEi antitoxin N-terminal domain-containing protein</fullName>
    </recommendedName>
</protein>
<reference evidence="2 3" key="1">
    <citation type="submission" date="2019-03" db="EMBL/GenBank/DDBJ databases">
        <title>Draft genome of Brevundimonas sp. a heavy metal resistant soil bacteria.</title>
        <authorList>
            <person name="Soto J."/>
        </authorList>
    </citation>
    <scope>NUCLEOTIDE SEQUENCE [LARGE SCALE GENOMIC DNA]</scope>
    <source>
        <strain evidence="2 3">B-10</strain>
    </source>
</reference>
<dbReference type="InterPro" id="IPR033455">
    <property type="entry name" value="AbiEi_3_N"/>
</dbReference>
<organism evidence="2 3">
    <name type="scientific">Brevundimonas intermedia</name>
    <dbReference type="NCBI Taxonomy" id="74315"/>
    <lineage>
        <taxon>Bacteria</taxon>
        <taxon>Pseudomonadati</taxon>
        <taxon>Pseudomonadota</taxon>
        <taxon>Alphaproteobacteria</taxon>
        <taxon>Caulobacterales</taxon>
        <taxon>Caulobacteraceae</taxon>
        <taxon>Brevundimonas</taxon>
    </lineage>
</organism>
<dbReference type="EMBL" id="SPVH01000002">
    <property type="protein sequence ID" value="TFW14685.1"/>
    <property type="molecule type" value="Genomic_DNA"/>
</dbReference>
<comment type="caution">
    <text evidence="2">The sequence shown here is derived from an EMBL/GenBank/DDBJ whole genome shotgun (WGS) entry which is preliminary data.</text>
</comment>
<evidence type="ECO:0000259" key="1">
    <source>
        <dbReference type="Pfam" id="PF17194"/>
    </source>
</evidence>
<proteinExistence type="predicted"/>